<dbReference type="Proteomes" id="UP000199071">
    <property type="component" value="Unassembled WGS sequence"/>
</dbReference>
<organism evidence="2 3">
    <name type="scientific">Bauldia litoralis</name>
    <dbReference type="NCBI Taxonomy" id="665467"/>
    <lineage>
        <taxon>Bacteria</taxon>
        <taxon>Pseudomonadati</taxon>
        <taxon>Pseudomonadota</taxon>
        <taxon>Alphaproteobacteria</taxon>
        <taxon>Hyphomicrobiales</taxon>
        <taxon>Kaistiaceae</taxon>
        <taxon>Bauldia</taxon>
    </lineage>
</organism>
<dbReference type="PANTHER" id="PTHR42673">
    <property type="entry name" value="MALEYLACETOACETATE ISOMERASE"/>
    <property type="match status" value="1"/>
</dbReference>
<dbReference type="OrthoDB" id="9799538at2"/>
<evidence type="ECO:0000313" key="2">
    <source>
        <dbReference type="EMBL" id="SDB47671.1"/>
    </source>
</evidence>
<feature type="domain" description="GST N-terminal" evidence="1">
    <location>
        <begin position="4"/>
        <end position="88"/>
    </location>
</feature>
<proteinExistence type="predicted"/>
<evidence type="ECO:0000313" key="3">
    <source>
        <dbReference type="Proteomes" id="UP000199071"/>
    </source>
</evidence>
<dbReference type="EMBL" id="FMXQ01000008">
    <property type="protein sequence ID" value="SDB47671.1"/>
    <property type="molecule type" value="Genomic_DNA"/>
</dbReference>
<dbReference type="STRING" id="665467.SAMN02982931_03667"/>
<dbReference type="GO" id="GO:0006559">
    <property type="term" value="P:L-phenylalanine catabolic process"/>
    <property type="evidence" value="ECO:0007669"/>
    <property type="project" value="TreeGrafter"/>
</dbReference>
<dbReference type="InterPro" id="IPR036249">
    <property type="entry name" value="Thioredoxin-like_sf"/>
</dbReference>
<accession>A0A1G6DRC0</accession>
<dbReference type="Pfam" id="PF13410">
    <property type="entry name" value="GST_C_2"/>
    <property type="match status" value="1"/>
</dbReference>
<sequence>MPDLRIYIGYRTVSSWSLRAWLPLTKVGVPFEETLIRYRLPEHKQRLVEISPTGKVPLLVHHRDGEEIKVWDSIAIGEYLADTFPEARLWPADPVARAFARSISAEMHNGFRALREHLPMALLERTPKTIDDPEARADIARVAEIWRQARDNWGRKDGGPWLFGHYTVADGMYAPIVTRFRTYGVTLDPICEAYMEAVCADADLKAWEAQAEIDPPQEPLIG</sequence>
<dbReference type="SUPFAM" id="SSF52833">
    <property type="entry name" value="Thioredoxin-like"/>
    <property type="match status" value="1"/>
</dbReference>
<dbReference type="PROSITE" id="PS50404">
    <property type="entry name" value="GST_NTER"/>
    <property type="match status" value="1"/>
</dbReference>
<dbReference type="CDD" id="cd03194">
    <property type="entry name" value="GST_C_3"/>
    <property type="match status" value="1"/>
</dbReference>
<dbReference type="GO" id="GO:0006749">
    <property type="term" value="P:glutathione metabolic process"/>
    <property type="evidence" value="ECO:0007669"/>
    <property type="project" value="TreeGrafter"/>
</dbReference>
<dbReference type="InterPro" id="IPR004045">
    <property type="entry name" value="Glutathione_S-Trfase_N"/>
</dbReference>
<dbReference type="SFLD" id="SFLDS00019">
    <property type="entry name" value="Glutathione_Transferase_(cytos"/>
    <property type="match status" value="1"/>
</dbReference>
<dbReference type="Gene3D" id="3.40.30.10">
    <property type="entry name" value="Glutaredoxin"/>
    <property type="match status" value="1"/>
</dbReference>
<dbReference type="GO" id="GO:0004364">
    <property type="term" value="F:glutathione transferase activity"/>
    <property type="evidence" value="ECO:0007669"/>
    <property type="project" value="TreeGrafter"/>
</dbReference>
<reference evidence="2 3" key="1">
    <citation type="submission" date="2016-10" db="EMBL/GenBank/DDBJ databases">
        <authorList>
            <person name="de Groot N.N."/>
        </authorList>
    </citation>
    <scope>NUCLEOTIDE SEQUENCE [LARGE SCALE GENOMIC DNA]</scope>
    <source>
        <strain evidence="2 3">ATCC 35022</strain>
    </source>
</reference>
<dbReference type="GO" id="GO:0016034">
    <property type="term" value="F:maleylacetoacetate isomerase activity"/>
    <property type="evidence" value="ECO:0007669"/>
    <property type="project" value="TreeGrafter"/>
</dbReference>
<dbReference type="RefSeq" id="WP_090878609.1">
    <property type="nucleotide sequence ID" value="NZ_FMXQ01000008.1"/>
</dbReference>
<dbReference type="SUPFAM" id="SSF47616">
    <property type="entry name" value="GST C-terminal domain-like"/>
    <property type="match status" value="1"/>
</dbReference>
<dbReference type="InterPro" id="IPR040079">
    <property type="entry name" value="Glutathione_S-Trfase"/>
</dbReference>
<keyword evidence="3" id="KW-1185">Reference proteome</keyword>
<gene>
    <name evidence="2" type="ORF">SAMN02982931_03667</name>
</gene>
<dbReference type="Pfam" id="PF13409">
    <property type="entry name" value="GST_N_2"/>
    <property type="match status" value="1"/>
</dbReference>
<protein>
    <submittedName>
        <fullName evidence="2">Glutathione S-transferase</fullName>
    </submittedName>
</protein>
<keyword evidence="2" id="KW-0808">Transferase</keyword>
<dbReference type="Gene3D" id="1.20.1050.10">
    <property type="match status" value="1"/>
</dbReference>
<dbReference type="PANTHER" id="PTHR42673:SF4">
    <property type="entry name" value="MALEYLACETOACETATE ISOMERASE"/>
    <property type="match status" value="1"/>
</dbReference>
<evidence type="ECO:0000259" key="1">
    <source>
        <dbReference type="PROSITE" id="PS50404"/>
    </source>
</evidence>
<dbReference type="AlphaFoldDB" id="A0A1G6DRC0"/>
<name>A0A1G6DRC0_9HYPH</name>
<dbReference type="InterPro" id="IPR036282">
    <property type="entry name" value="Glutathione-S-Trfase_C_sf"/>
</dbReference>